<reference evidence="2 3" key="2">
    <citation type="journal article" date="2013" name="Plant Cell Physiol.">
        <title>Rice Annotation Project Database (RAP-DB): an integrative and interactive database for rice genomics.</title>
        <authorList>
            <person name="Sakai H."/>
            <person name="Lee S.S."/>
            <person name="Tanaka T."/>
            <person name="Numa H."/>
            <person name="Kim J."/>
            <person name="Kawahara Y."/>
            <person name="Wakimoto H."/>
            <person name="Yang C.C."/>
            <person name="Iwamoto M."/>
            <person name="Abe T."/>
            <person name="Yamada Y."/>
            <person name="Muto A."/>
            <person name="Inokuchi H."/>
            <person name="Ikemura T."/>
            <person name="Matsumoto T."/>
            <person name="Sasaki T."/>
            <person name="Itoh T."/>
        </authorList>
    </citation>
    <scope>NUCLEOTIDE SEQUENCE [LARGE SCALE GENOMIC DNA]</scope>
    <source>
        <strain evidence="3">cv. Nipponbare</strain>
    </source>
</reference>
<reference evidence="3" key="1">
    <citation type="journal article" date="2005" name="Nature">
        <title>The map-based sequence of the rice genome.</title>
        <authorList>
            <consortium name="International rice genome sequencing project (IRGSP)"/>
            <person name="Matsumoto T."/>
            <person name="Wu J."/>
            <person name="Kanamori H."/>
            <person name="Katayose Y."/>
            <person name="Fujisawa M."/>
            <person name="Namiki N."/>
            <person name="Mizuno H."/>
            <person name="Yamamoto K."/>
            <person name="Antonio B.A."/>
            <person name="Baba T."/>
            <person name="Sakata K."/>
            <person name="Nagamura Y."/>
            <person name="Aoki H."/>
            <person name="Arikawa K."/>
            <person name="Arita K."/>
            <person name="Bito T."/>
            <person name="Chiden Y."/>
            <person name="Fujitsuka N."/>
            <person name="Fukunaka R."/>
            <person name="Hamada M."/>
            <person name="Harada C."/>
            <person name="Hayashi A."/>
            <person name="Hijishita S."/>
            <person name="Honda M."/>
            <person name="Hosokawa S."/>
            <person name="Ichikawa Y."/>
            <person name="Idonuma A."/>
            <person name="Iijima M."/>
            <person name="Ikeda M."/>
            <person name="Ikeno M."/>
            <person name="Ito K."/>
            <person name="Ito S."/>
            <person name="Ito T."/>
            <person name="Ito Y."/>
            <person name="Ito Y."/>
            <person name="Iwabuchi A."/>
            <person name="Kamiya K."/>
            <person name="Karasawa W."/>
            <person name="Kurita K."/>
            <person name="Katagiri S."/>
            <person name="Kikuta A."/>
            <person name="Kobayashi H."/>
            <person name="Kobayashi N."/>
            <person name="Machita K."/>
            <person name="Maehara T."/>
            <person name="Masukawa M."/>
            <person name="Mizubayashi T."/>
            <person name="Mukai Y."/>
            <person name="Nagasaki H."/>
            <person name="Nagata Y."/>
            <person name="Naito S."/>
            <person name="Nakashima M."/>
            <person name="Nakama Y."/>
            <person name="Nakamichi Y."/>
            <person name="Nakamura M."/>
            <person name="Meguro A."/>
            <person name="Negishi M."/>
            <person name="Ohta I."/>
            <person name="Ohta T."/>
            <person name="Okamoto M."/>
            <person name="Ono N."/>
            <person name="Saji S."/>
            <person name="Sakaguchi M."/>
            <person name="Sakai K."/>
            <person name="Shibata M."/>
            <person name="Shimokawa T."/>
            <person name="Song J."/>
            <person name="Takazaki Y."/>
            <person name="Terasawa K."/>
            <person name="Tsugane M."/>
            <person name="Tsuji K."/>
            <person name="Ueda S."/>
            <person name="Waki K."/>
            <person name="Yamagata H."/>
            <person name="Yamamoto M."/>
            <person name="Yamamoto S."/>
            <person name="Yamane H."/>
            <person name="Yoshiki S."/>
            <person name="Yoshihara R."/>
            <person name="Yukawa K."/>
            <person name="Zhong H."/>
            <person name="Yano M."/>
            <person name="Yuan Q."/>
            <person name="Ouyang S."/>
            <person name="Liu J."/>
            <person name="Jones K.M."/>
            <person name="Gansberger K."/>
            <person name="Moffat K."/>
            <person name="Hill J."/>
            <person name="Bera J."/>
            <person name="Fadrosh D."/>
            <person name="Jin S."/>
            <person name="Johri S."/>
            <person name="Kim M."/>
            <person name="Overton L."/>
            <person name="Reardon M."/>
            <person name="Tsitrin T."/>
            <person name="Vuong H."/>
            <person name="Weaver B."/>
            <person name="Ciecko A."/>
            <person name="Tallon L."/>
            <person name="Jackson J."/>
            <person name="Pai G."/>
            <person name="Aken S.V."/>
            <person name="Utterback T."/>
            <person name="Reidmuller S."/>
            <person name="Feldblyum T."/>
            <person name="Hsiao J."/>
            <person name="Zismann V."/>
            <person name="Iobst S."/>
            <person name="de Vazeille A.R."/>
            <person name="Buell C.R."/>
            <person name="Ying K."/>
            <person name="Li Y."/>
            <person name="Lu T."/>
            <person name="Huang Y."/>
            <person name="Zhao Q."/>
            <person name="Feng Q."/>
            <person name="Zhang L."/>
            <person name="Zhu J."/>
            <person name="Weng Q."/>
            <person name="Mu J."/>
            <person name="Lu Y."/>
            <person name="Fan D."/>
            <person name="Liu Y."/>
            <person name="Guan J."/>
            <person name="Zhang Y."/>
            <person name="Yu S."/>
            <person name="Liu X."/>
            <person name="Zhang Y."/>
            <person name="Hong G."/>
            <person name="Han B."/>
            <person name="Choisne N."/>
            <person name="Demange N."/>
            <person name="Orjeda G."/>
            <person name="Samain S."/>
            <person name="Cattolico L."/>
            <person name="Pelletier E."/>
            <person name="Couloux A."/>
            <person name="Segurens B."/>
            <person name="Wincker P."/>
            <person name="D'Hont A."/>
            <person name="Scarpelli C."/>
            <person name="Weissenbach J."/>
            <person name="Salanoubat M."/>
            <person name="Quetier F."/>
            <person name="Yu Y."/>
            <person name="Kim H.R."/>
            <person name="Rambo T."/>
            <person name="Currie J."/>
            <person name="Collura K."/>
            <person name="Luo M."/>
            <person name="Yang T."/>
            <person name="Ammiraju J.S.S."/>
            <person name="Engler F."/>
            <person name="Soderlund C."/>
            <person name="Wing R.A."/>
            <person name="Palmer L.E."/>
            <person name="de la Bastide M."/>
            <person name="Spiegel L."/>
            <person name="Nascimento L."/>
            <person name="Zutavern T."/>
            <person name="O'Shaughnessy A."/>
            <person name="Dike S."/>
            <person name="Dedhia N."/>
            <person name="Preston R."/>
            <person name="Balija V."/>
            <person name="McCombie W.R."/>
            <person name="Chow T."/>
            <person name="Chen H."/>
            <person name="Chung M."/>
            <person name="Chen C."/>
            <person name="Shaw J."/>
            <person name="Wu H."/>
            <person name="Hsiao K."/>
            <person name="Chao Y."/>
            <person name="Chu M."/>
            <person name="Cheng C."/>
            <person name="Hour A."/>
            <person name="Lee P."/>
            <person name="Lin S."/>
            <person name="Lin Y."/>
            <person name="Liou J."/>
            <person name="Liu S."/>
            <person name="Hsing Y."/>
            <person name="Raghuvanshi S."/>
            <person name="Mohanty A."/>
            <person name="Bharti A.K."/>
            <person name="Gaur A."/>
            <person name="Gupta V."/>
            <person name="Kumar D."/>
            <person name="Ravi V."/>
            <person name="Vij S."/>
            <person name="Kapur A."/>
            <person name="Khurana P."/>
            <person name="Khurana P."/>
            <person name="Khurana J.P."/>
            <person name="Tyagi A.K."/>
            <person name="Gaikwad K."/>
            <person name="Singh A."/>
            <person name="Dalal V."/>
            <person name="Srivastava S."/>
            <person name="Dixit A."/>
            <person name="Pal A.K."/>
            <person name="Ghazi I.A."/>
            <person name="Yadav M."/>
            <person name="Pandit A."/>
            <person name="Bhargava A."/>
            <person name="Sureshbabu K."/>
            <person name="Batra K."/>
            <person name="Sharma T.R."/>
            <person name="Mohapatra T."/>
            <person name="Singh N.K."/>
            <person name="Messing J."/>
            <person name="Nelson A.B."/>
            <person name="Fuks G."/>
            <person name="Kavchok S."/>
            <person name="Keizer G."/>
            <person name="Linton E."/>
            <person name="Llaca V."/>
            <person name="Song R."/>
            <person name="Tanyolac B."/>
            <person name="Young S."/>
            <person name="Ho-Il K."/>
            <person name="Hahn J.H."/>
            <person name="Sangsakoo G."/>
            <person name="Vanavichit A."/>
            <person name="de Mattos Luiz.A.T."/>
            <person name="Zimmer P.D."/>
            <person name="Malone G."/>
            <person name="Dellagostin O."/>
            <person name="de Oliveira A.C."/>
            <person name="Bevan M."/>
            <person name="Bancroft I."/>
            <person name="Minx P."/>
            <person name="Cordum H."/>
            <person name="Wilson R."/>
            <person name="Cheng Z."/>
            <person name="Jin W."/>
            <person name="Jiang J."/>
            <person name="Leong S.A."/>
            <person name="Iwama H."/>
            <person name="Gojobori T."/>
            <person name="Itoh T."/>
            <person name="Niimura Y."/>
            <person name="Fujii Y."/>
            <person name="Habara T."/>
            <person name="Sakai H."/>
            <person name="Sato Y."/>
            <person name="Wilson G."/>
            <person name="Kumar K."/>
            <person name="McCouch S."/>
            <person name="Juretic N."/>
            <person name="Hoen D."/>
            <person name="Wright S."/>
            <person name="Bruskiewich R."/>
            <person name="Bureau T."/>
            <person name="Miyao A."/>
            <person name="Hirochika H."/>
            <person name="Nishikawa T."/>
            <person name="Kadowaki K."/>
            <person name="Sugiura M."/>
            <person name="Burr B."/>
            <person name="Sasaki T."/>
        </authorList>
    </citation>
    <scope>NUCLEOTIDE SEQUENCE [LARGE SCALE GENOMIC DNA]</scope>
    <source>
        <strain evidence="3">cv. Nipponbare</strain>
    </source>
</reference>
<dbReference type="EMBL" id="AP014959">
    <property type="protein sequence ID" value="BAS83367.1"/>
    <property type="molecule type" value="Genomic_DNA"/>
</dbReference>
<dbReference type="Proteomes" id="UP000059680">
    <property type="component" value="Chromosome 3"/>
</dbReference>
<dbReference type="AlphaFoldDB" id="A0A0P0VVP1"/>
<feature type="region of interest" description="Disordered" evidence="1">
    <location>
        <begin position="44"/>
        <end position="72"/>
    </location>
</feature>
<accession>A0A0P0VVP1</accession>
<gene>
    <name evidence="2" type="ordered locus">Os03g0262150</name>
    <name evidence="2" type="ORF">OSNPB_030262150</name>
</gene>
<evidence type="ECO:0000256" key="1">
    <source>
        <dbReference type="SAM" id="MobiDB-lite"/>
    </source>
</evidence>
<evidence type="ECO:0000313" key="3">
    <source>
        <dbReference type="Proteomes" id="UP000059680"/>
    </source>
</evidence>
<proteinExistence type="predicted"/>
<dbReference type="InParanoid" id="A0A0P0VVP1"/>
<keyword evidence="3" id="KW-1185">Reference proteome</keyword>
<dbReference type="Gramene" id="Os03t0262150-01">
    <property type="protein sequence ID" value="Os03t0262150-01"/>
    <property type="gene ID" value="Os03g0262150"/>
</dbReference>
<organism evidence="2 3">
    <name type="scientific">Oryza sativa subsp. japonica</name>
    <name type="common">Rice</name>
    <dbReference type="NCBI Taxonomy" id="39947"/>
    <lineage>
        <taxon>Eukaryota</taxon>
        <taxon>Viridiplantae</taxon>
        <taxon>Streptophyta</taxon>
        <taxon>Embryophyta</taxon>
        <taxon>Tracheophyta</taxon>
        <taxon>Spermatophyta</taxon>
        <taxon>Magnoliopsida</taxon>
        <taxon>Liliopsida</taxon>
        <taxon>Poales</taxon>
        <taxon>Poaceae</taxon>
        <taxon>BOP clade</taxon>
        <taxon>Oryzoideae</taxon>
        <taxon>Oryzeae</taxon>
        <taxon>Oryzinae</taxon>
        <taxon>Oryza</taxon>
        <taxon>Oryza sativa</taxon>
    </lineage>
</organism>
<name>A0A0P0VVP1_ORYSJ</name>
<sequence length="103" mass="11851">MFKLTQKCDFLLKLKNALLCIAPLITQADLFDSKEDTFVADPLEDCPKRATSQEHPPVPRPDLPPKPPIRRDVEHGLGGCARRLVIVRRRQRRRAREFLGRLP</sequence>
<feature type="compositionally biased region" description="Pro residues" evidence="1">
    <location>
        <begin position="56"/>
        <end position="67"/>
    </location>
</feature>
<dbReference type="PaxDb" id="39947-A0A0P0VVP1"/>
<reference evidence="2 3" key="3">
    <citation type="journal article" date="2013" name="Rice">
        <title>Improvement of the Oryza sativa Nipponbare reference genome using next generation sequence and optical map data.</title>
        <authorList>
            <person name="Kawahara Y."/>
            <person name="de la Bastide M."/>
            <person name="Hamilton J.P."/>
            <person name="Kanamori H."/>
            <person name="McCombie W.R."/>
            <person name="Ouyang S."/>
            <person name="Schwartz D.C."/>
            <person name="Tanaka T."/>
            <person name="Wu J."/>
            <person name="Zhou S."/>
            <person name="Childs K.L."/>
            <person name="Davidson R.M."/>
            <person name="Lin H."/>
            <person name="Quesada-Ocampo L."/>
            <person name="Vaillancourt B."/>
            <person name="Sakai H."/>
            <person name="Lee S.S."/>
            <person name="Kim J."/>
            <person name="Numa H."/>
            <person name="Itoh T."/>
            <person name="Buell C.R."/>
            <person name="Matsumoto T."/>
        </authorList>
    </citation>
    <scope>NUCLEOTIDE SEQUENCE [LARGE SCALE GENOMIC DNA]</scope>
    <source>
        <strain evidence="3">cv. Nipponbare</strain>
    </source>
</reference>
<protein>
    <submittedName>
        <fullName evidence="2">Os03g0262150 protein</fullName>
    </submittedName>
</protein>
<evidence type="ECO:0000313" key="2">
    <source>
        <dbReference type="EMBL" id="BAS83367.1"/>
    </source>
</evidence>